<dbReference type="OrthoDB" id="6367601at2759"/>
<evidence type="ECO:0000313" key="2">
    <source>
        <dbReference type="Proteomes" id="UP000324222"/>
    </source>
</evidence>
<evidence type="ECO:0000313" key="1">
    <source>
        <dbReference type="EMBL" id="MPC94566.1"/>
    </source>
</evidence>
<dbReference type="EMBL" id="VSRR010099106">
    <property type="protein sequence ID" value="MPC94566.1"/>
    <property type="molecule type" value="Genomic_DNA"/>
</dbReference>
<reference evidence="1 2" key="1">
    <citation type="submission" date="2019-05" db="EMBL/GenBank/DDBJ databases">
        <title>Another draft genome of Portunus trituberculatus and its Hox gene families provides insights of decapod evolution.</title>
        <authorList>
            <person name="Jeong J.-H."/>
            <person name="Song I."/>
            <person name="Kim S."/>
            <person name="Choi T."/>
            <person name="Kim D."/>
            <person name="Ryu S."/>
            <person name="Kim W."/>
        </authorList>
    </citation>
    <scope>NUCLEOTIDE SEQUENCE [LARGE SCALE GENOMIC DNA]</scope>
    <source>
        <tissue evidence="1">Muscle</tissue>
    </source>
</reference>
<accession>A0A5B7JJX8</accession>
<proteinExistence type="predicted"/>
<organism evidence="1 2">
    <name type="scientific">Portunus trituberculatus</name>
    <name type="common">Swimming crab</name>
    <name type="synonym">Neptunus trituberculatus</name>
    <dbReference type="NCBI Taxonomy" id="210409"/>
    <lineage>
        <taxon>Eukaryota</taxon>
        <taxon>Metazoa</taxon>
        <taxon>Ecdysozoa</taxon>
        <taxon>Arthropoda</taxon>
        <taxon>Crustacea</taxon>
        <taxon>Multicrustacea</taxon>
        <taxon>Malacostraca</taxon>
        <taxon>Eumalacostraca</taxon>
        <taxon>Eucarida</taxon>
        <taxon>Decapoda</taxon>
        <taxon>Pleocyemata</taxon>
        <taxon>Brachyura</taxon>
        <taxon>Eubrachyura</taxon>
        <taxon>Portunoidea</taxon>
        <taxon>Portunidae</taxon>
        <taxon>Portuninae</taxon>
        <taxon>Portunus</taxon>
    </lineage>
</organism>
<protein>
    <submittedName>
        <fullName evidence="1">Uncharacterized protein</fullName>
    </submittedName>
</protein>
<dbReference type="AlphaFoldDB" id="A0A5B7JJX8"/>
<gene>
    <name evidence="1" type="ORF">E2C01_089740</name>
</gene>
<name>A0A5B7JJX8_PORTR</name>
<keyword evidence="2" id="KW-1185">Reference proteome</keyword>
<sequence length="82" mass="9491">MEVLVVTYDSALTFRHHIERLAREASGKLASFRRMSWFLDDKGLEFLYKAQVRSSLEYSCLAWGGAASRHLSLMDRGYRFGQ</sequence>
<comment type="caution">
    <text evidence="1">The sequence shown here is derived from an EMBL/GenBank/DDBJ whole genome shotgun (WGS) entry which is preliminary data.</text>
</comment>
<dbReference type="Proteomes" id="UP000324222">
    <property type="component" value="Unassembled WGS sequence"/>
</dbReference>